<keyword evidence="1" id="KW-1133">Transmembrane helix</keyword>
<dbReference type="Proteomes" id="UP001337723">
    <property type="component" value="Chromosome"/>
</dbReference>
<keyword evidence="1" id="KW-0472">Membrane</keyword>
<reference evidence="2 3" key="1">
    <citation type="submission" date="2023-01" db="EMBL/GenBank/DDBJ databases">
        <title>Complete genome sequence of Roseicyclus marinus strain Dej080120_10.</title>
        <authorList>
            <person name="Ueki S."/>
            <person name="Maruyama F."/>
        </authorList>
    </citation>
    <scope>NUCLEOTIDE SEQUENCE [LARGE SCALE GENOMIC DNA]</scope>
    <source>
        <strain evidence="2 3">Dej080120_10</strain>
    </source>
</reference>
<dbReference type="AlphaFoldDB" id="A0AA48HKF1"/>
<accession>A0AA48HKF1</accession>
<proteinExistence type="predicted"/>
<name>A0AA48HKF1_9RHOB</name>
<evidence type="ECO:0000256" key="1">
    <source>
        <dbReference type="SAM" id="Phobius"/>
    </source>
</evidence>
<dbReference type="EMBL" id="AP027266">
    <property type="protein sequence ID" value="BDW85866.1"/>
    <property type="molecule type" value="Genomic_DNA"/>
</dbReference>
<keyword evidence="1" id="KW-0812">Transmembrane</keyword>
<feature type="transmembrane region" description="Helical" evidence="1">
    <location>
        <begin position="50"/>
        <end position="70"/>
    </location>
</feature>
<keyword evidence="3" id="KW-1185">Reference proteome</keyword>
<gene>
    <name evidence="2" type="ORF">MACH21_20430</name>
</gene>
<sequence length="95" mass="10541">MPRRLFLERRTYRQARLQDAARLLPVLGLVLFFGPSFIRGEDPAGSGLLSGWLIYYFSVWLGLIVLAGILSQALMRTDRPDPTAAPPVPDREGGS</sequence>
<protein>
    <submittedName>
        <fullName evidence="2">Uncharacterized protein</fullName>
    </submittedName>
</protein>
<organism evidence="2 3">
    <name type="scientific">Roseicyclus marinus</name>
    <dbReference type="NCBI Taxonomy" id="2161673"/>
    <lineage>
        <taxon>Bacteria</taxon>
        <taxon>Pseudomonadati</taxon>
        <taxon>Pseudomonadota</taxon>
        <taxon>Alphaproteobacteria</taxon>
        <taxon>Rhodobacterales</taxon>
        <taxon>Roseobacteraceae</taxon>
        <taxon>Roseicyclus</taxon>
    </lineage>
</organism>
<feature type="transmembrane region" description="Helical" evidence="1">
    <location>
        <begin position="20"/>
        <end position="38"/>
    </location>
</feature>
<evidence type="ECO:0000313" key="2">
    <source>
        <dbReference type="EMBL" id="BDW85866.1"/>
    </source>
</evidence>
<evidence type="ECO:0000313" key="3">
    <source>
        <dbReference type="Proteomes" id="UP001337723"/>
    </source>
</evidence>
<dbReference type="RefSeq" id="WP_338271690.1">
    <property type="nucleotide sequence ID" value="NZ_AP027266.1"/>
</dbReference>
<dbReference type="KEGG" id="rmai:MACH21_20430"/>